<evidence type="ECO:0000313" key="2">
    <source>
        <dbReference type="EMBL" id="MDR6241506.1"/>
    </source>
</evidence>
<sequence length="141" mass="15984">MKNIICSIILAFFALVFHSANAFDNTPSAAEVAAKVKGQWKLISFEKGGEKVHYENRNIVWSFDGRYLSVESDDLGGKIEGSYRLKRSVYKISPTFIILCDELDKTHLPHGKLVVGSVENDSMTLIDWNKEVEYILQRTNN</sequence>
<dbReference type="EMBL" id="JAVDQD010000009">
    <property type="protein sequence ID" value="MDR6241506.1"/>
    <property type="molecule type" value="Genomic_DNA"/>
</dbReference>
<dbReference type="Proteomes" id="UP001185092">
    <property type="component" value="Unassembled WGS sequence"/>
</dbReference>
<feature type="signal peptide" evidence="1">
    <location>
        <begin position="1"/>
        <end position="22"/>
    </location>
</feature>
<gene>
    <name evidence="2" type="ORF">HNQ88_004593</name>
</gene>
<keyword evidence="1" id="KW-0732">Signal</keyword>
<reference evidence="2" key="1">
    <citation type="submission" date="2023-07" db="EMBL/GenBank/DDBJ databases">
        <title>Genomic Encyclopedia of Type Strains, Phase IV (KMG-IV): sequencing the most valuable type-strain genomes for metagenomic binning, comparative biology and taxonomic classification.</title>
        <authorList>
            <person name="Goeker M."/>
        </authorList>
    </citation>
    <scope>NUCLEOTIDE SEQUENCE</scope>
    <source>
        <strain evidence="2">DSM 26174</strain>
    </source>
</reference>
<accession>A0AAE3XP56</accession>
<dbReference type="RefSeq" id="WP_309942336.1">
    <property type="nucleotide sequence ID" value="NZ_AP025307.1"/>
</dbReference>
<evidence type="ECO:0008006" key="4">
    <source>
        <dbReference type="Google" id="ProtNLM"/>
    </source>
</evidence>
<evidence type="ECO:0000313" key="3">
    <source>
        <dbReference type="Proteomes" id="UP001185092"/>
    </source>
</evidence>
<protein>
    <recommendedName>
        <fullName evidence="4">Lipocalin-like domain-containing protein</fullName>
    </recommendedName>
</protein>
<dbReference type="AlphaFoldDB" id="A0AAE3XP56"/>
<feature type="chain" id="PRO_5042088793" description="Lipocalin-like domain-containing protein" evidence="1">
    <location>
        <begin position="23"/>
        <end position="141"/>
    </location>
</feature>
<proteinExistence type="predicted"/>
<name>A0AAE3XP56_9BACT</name>
<comment type="caution">
    <text evidence="2">The sequence shown here is derived from an EMBL/GenBank/DDBJ whole genome shotgun (WGS) entry which is preliminary data.</text>
</comment>
<organism evidence="2 3">
    <name type="scientific">Aureibacter tunicatorum</name>
    <dbReference type="NCBI Taxonomy" id="866807"/>
    <lineage>
        <taxon>Bacteria</taxon>
        <taxon>Pseudomonadati</taxon>
        <taxon>Bacteroidota</taxon>
        <taxon>Cytophagia</taxon>
        <taxon>Cytophagales</taxon>
        <taxon>Persicobacteraceae</taxon>
        <taxon>Aureibacter</taxon>
    </lineage>
</organism>
<keyword evidence="3" id="KW-1185">Reference proteome</keyword>
<evidence type="ECO:0000256" key="1">
    <source>
        <dbReference type="SAM" id="SignalP"/>
    </source>
</evidence>